<accession>A0A6A6JK68</accession>
<reference evidence="2" key="1">
    <citation type="journal article" date="2020" name="Stud. Mycol.">
        <title>101 Dothideomycetes genomes: a test case for predicting lifestyles and emergence of pathogens.</title>
        <authorList>
            <person name="Haridas S."/>
            <person name="Albert R."/>
            <person name="Binder M."/>
            <person name="Bloem J."/>
            <person name="Labutti K."/>
            <person name="Salamov A."/>
            <person name="Andreopoulos B."/>
            <person name="Baker S."/>
            <person name="Barry K."/>
            <person name="Bills G."/>
            <person name="Bluhm B."/>
            <person name="Cannon C."/>
            <person name="Castanera R."/>
            <person name="Culley D."/>
            <person name="Daum C."/>
            <person name="Ezra D."/>
            <person name="Gonzalez J."/>
            <person name="Henrissat B."/>
            <person name="Kuo A."/>
            <person name="Liang C."/>
            <person name="Lipzen A."/>
            <person name="Lutzoni F."/>
            <person name="Magnuson J."/>
            <person name="Mondo S."/>
            <person name="Nolan M."/>
            <person name="Ohm R."/>
            <person name="Pangilinan J."/>
            <person name="Park H.-J."/>
            <person name="Ramirez L."/>
            <person name="Alfaro M."/>
            <person name="Sun H."/>
            <person name="Tritt A."/>
            <person name="Yoshinaga Y."/>
            <person name="Zwiers L.-H."/>
            <person name="Turgeon B."/>
            <person name="Goodwin S."/>
            <person name="Spatafora J."/>
            <person name="Crous P."/>
            <person name="Grigoriev I."/>
        </authorList>
    </citation>
    <scope>NUCLEOTIDE SEQUENCE</scope>
    <source>
        <strain evidence="2">CBS 379.55</strain>
    </source>
</reference>
<dbReference type="Proteomes" id="UP000800097">
    <property type="component" value="Unassembled WGS sequence"/>
</dbReference>
<gene>
    <name evidence="2" type="ORF">EI97DRAFT_315804</name>
</gene>
<proteinExistence type="predicted"/>
<organism evidence="2 3">
    <name type="scientific">Westerdykella ornata</name>
    <dbReference type="NCBI Taxonomy" id="318751"/>
    <lineage>
        <taxon>Eukaryota</taxon>
        <taxon>Fungi</taxon>
        <taxon>Dikarya</taxon>
        <taxon>Ascomycota</taxon>
        <taxon>Pezizomycotina</taxon>
        <taxon>Dothideomycetes</taxon>
        <taxon>Pleosporomycetidae</taxon>
        <taxon>Pleosporales</taxon>
        <taxon>Sporormiaceae</taxon>
        <taxon>Westerdykella</taxon>
    </lineage>
</organism>
<dbReference type="RefSeq" id="XP_033654164.1">
    <property type="nucleotide sequence ID" value="XM_033794651.1"/>
</dbReference>
<name>A0A6A6JK68_WESOR</name>
<protein>
    <submittedName>
        <fullName evidence="2">Uncharacterized protein</fullName>
    </submittedName>
</protein>
<evidence type="ECO:0000313" key="3">
    <source>
        <dbReference type="Proteomes" id="UP000800097"/>
    </source>
</evidence>
<evidence type="ECO:0000256" key="1">
    <source>
        <dbReference type="SAM" id="MobiDB-lite"/>
    </source>
</evidence>
<dbReference type="GeneID" id="54547826"/>
<sequence length="205" mass="23096">MDPPRLRLDRATPSELCLLLGDQRDPKDTCTAKATKPPGEGDDDPEERRCIEDIHTVEEQRAEQAKRFGAIISSGKLVMNHLDIFVKYAPLVEAQVDIFLRMQRGIMAANVSNMAHVGAGDPYCVVARNSRISLGMSVAMLKVYLKKQLSNFASWLPEETRQEIRNLLQKRMKELSTIVDKETSKILRDCGILDDLRHLGHLNGE</sequence>
<evidence type="ECO:0000313" key="2">
    <source>
        <dbReference type="EMBL" id="KAF2276625.1"/>
    </source>
</evidence>
<keyword evidence="3" id="KW-1185">Reference proteome</keyword>
<dbReference type="AlphaFoldDB" id="A0A6A6JK68"/>
<feature type="region of interest" description="Disordered" evidence="1">
    <location>
        <begin position="22"/>
        <end position="47"/>
    </location>
</feature>
<dbReference type="EMBL" id="ML986492">
    <property type="protein sequence ID" value="KAF2276625.1"/>
    <property type="molecule type" value="Genomic_DNA"/>
</dbReference>